<accession>D4LB70</accession>
<dbReference type="Proteomes" id="UP000007054">
    <property type="component" value="Chromosome"/>
</dbReference>
<proteinExistence type="predicted"/>
<dbReference type="RefSeq" id="WP_015557772.1">
    <property type="nucleotide sequence ID" value="NC_021039.1"/>
</dbReference>
<dbReference type="AlphaFoldDB" id="D4LB70"/>
<evidence type="ECO:0000313" key="3">
    <source>
        <dbReference type="Proteomes" id="UP000007054"/>
    </source>
</evidence>
<name>D4LB70_RUMC1</name>
<feature type="region of interest" description="Disordered" evidence="1">
    <location>
        <begin position="32"/>
        <end position="54"/>
    </location>
</feature>
<organism evidence="2 3">
    <name type="scientific">Ruminococcus champanellensis (strain DSM 18848 / JCM 17042 / KCTC 15320 / 18P13)</name>
    <dbReference type="NCBI Taxonomy" id="213810"/>
    <lineage>
        <taxon>Bacteria</taxon>
        <taxon>Bacillati</taxon>
        <taxon>Bacillota</taxon>
        <taxon>Clostridia</taxon>
        <taxon>Eubacteriales</taxon>
        <taxon>Oscillospiraceae</taxon>
        <taxon>Ruminococcus</taxon>
    </lineage>
</organism>
<sequence>MTASLLLILVAAFLIGGVLTIVCGGMFTDRSRYEEDSRQENGTEQDPQKGEHSH</sequence>
<dbReference type="HOGENOM" id="CLU_3047682_0_0_9"/>
<dbReference type="PATRIC" id="fig|213810.4.peg.558"/>
<dbReference type="KEGG" id="rch:RUM_06530"/>
<dbReference type="EMBL" id="FP929052">
    <property type="protein sequence ID" value="CBL16865.1"/>
    <property type="molecule type" value="Genomic_DNA"/>
</dbReference>
<evidence type="ECO:0000256" key="1">
    <source>
        <dbReference type="SAM" id="MobiDB-lite"/>
    </source>
</evidence>
<evidence type="ECO:0000313" key="2">
    <source>
        <dbReference type="EMBL" id="CBL16865.1"/>
    </source>
</evidence>
<protein>
    <submittedName>
        <fullName evidence="2">Uncharacterized protein</fullName>
    </submittedName>
</protein>
<keyword evidence="3" id="KW-1185">Reference proteome</keyword>
<reference evidence="2" key="2">
    <citation type="submission" date="2010-03" db="EMBL/GenBank/DDBJ databases">
        <authorList>
            <person name="Pajon A."/>
        </authorList>
    </citation>
    <scope>NUCLEOTIDE SEQUENCE</scope>
    <source>
        <strain evidence="2">Type strain: 18P13</strain>
    </source>
</reference>
<reference evidence="2" key="1">
    <citation type="submission" date="2010-03" db="EMBL/GenBank/DDBJ databases">
        <title>The genome sequence of Ruminococcus sp. 18P13.</title>
        <authorList>
            <consortium name="metaHIT consortium -- http://www.metahit.eu/"/>
            <person name="Pajon A."/>
            <person name="Turner K."/>
            <person name="Parkhill J."/>
            <person name="Bernalier A."/>
        </authorList>
    </citation>
    <scope>NUCLEOTIDE SEQUENCE [LARGE SCALE GENOMIC DNA]</scope>
    <source>
        <strain evidence="2">Type strain: 18P13</strain>
    </source>
</reference>
<dbReference type="GeneID" id="83157166"/>
<gene>
    <name evidence="2" type="ordered locus">RUM_06530</name>
</gene>